<dbReference type="EMBL" id="RCHT01000001">
    <property type="protein sequence ID" value="RLL14412.1"/>
    <property type="molecule type" value="Genomic_DNA"/>
</dbReference>
<gene>
    <name evidence="1" type="ORF">D4A47_00030</name>
</gene>
<name>A0A498CTC6_9FIRM</name>
<dbReference type="Pfam" id="PF05402">
    <property type="entry name" value="PqqD"/>
    <property type="match status" value="1"/>
</dbReference>
<dbReference type="RefSeq" id="WP_121585528.1">
    <property type="nucleotide sequence ID" value="NZ_RCHT01000001.1"/>
</dbReference>
<accession>A0A498CTC6</accession>
<dbReference type="Proteomes" id="UP000276301">
    <property type="component" value="Unassembled WGS sequence"/>
</dbReference>
<protein>
    <submittedName>
        <fullName evidence="1">PqqD family protein</fullName>
    </submittedName>
</protein>
<reference evidence="1 2" key="1">
    <citation type="submission" date="2018-10" db="EMBL/GenBank/DDBJ databases">
        <title>Anaerotruncus faecis sp. nov., isolated from human feces.</title>
        <authorList>
            <person name="Wang Y.-J."/>
        </authorList>
    </citation>
    <scope>NUCLEOTIDE SEQUENCE [LARGE SCALE GENOMIC DNA]</scope>
    <source>
        <strain evidence="1 2">22A2-44</strain>
    </source>
</reference>
<dbReference type="Gene3D" id="1.10.10.1150">
    <property type="entry name" value="Coenzyme PQQ synthesis protein D (PqqD)"/>
    <property type="match status" value="1"/>
</dbReference>
<proteinExistence type="predicted"/>
<dbReference type="AlphaFoldDB" id="A0A498CTC6"/>
<comment type="caution">
    <text evidence="1">The sequence shown here is derived from an EMBL/GenBank/DDBJ whole genome shotgun (WGS) entry which is preliminary data.</text>
</comment>
<evidence type="ECO:0000313" key="2">
    <source>
        <dbReference type="Proteomes" id="UP000276301"/>
    </source>
</evidence>
<sequence>MTRRERRSRNYLEFIPLRDPGLPWREREPGLVTLTAAHRGFFNRLAQRCFGRPAASRIDLDRQGSFVWLQIDGARPVGEIGALLEARFGEEAAPLYPRLVRFIELLREYRFIRWNTE</sequence>
<keyword evidence="2" id="KW-1185">Reference proteome</keyword>
<dbReference type="InterPro" id="IPR041881">
    <property type="entry name" value="PqqD_sf"/>
</dbReference>
<organism evidence="1 2">
    <name type="scientific">Anaerotruncus massiliensis</name>
    <name type="common">ex Liu et al. 2021</name>
    <dbReference type="NCBI Taxonomy" id="2321404"/>
    <lineage>
        <taxon>Bacteria</taxon>
        <taxon>Bacillati</taxon>
        <taxon>Bacillota</taxon>
        <taxon>Clostridia</taxon>
        <taxon>Eubacteriales</taxon>
        <taxon>Oscillospiraceae</taxon>
        <taxon>Anaerotruncus</taxon>
    </lineage>
</organism>
<evidence type="ECO:0000313" key="1">
    <source>
        <dbReference type="EMBL" id="RLL14412.1"/>
    </source>
</evidence>
<dbReference type="InterPro" id="IPR008792">
    <property type="entry name" value="PQQD"/>
</dbReference>